<evidence type="ECO:0000256" key="6">
    <source>
        <dbReference type="ARBA" id="ARBA00022825"/>
    </source>
</evidence>
<sequence length="413" mass="45855">MGRAKTKSSPSSSGSDKVEIKIQARNDINPVGVGGGGLQRPPNHHYHHQQQQRQQFHPPPPRRRHHPPPGPLRLFKKWIPWLVPTIFVVNVGLFVYAMYINDCPRNSQNCVGTSQLGRYAFQSTKENPLLGPSAATLLKMGALEVKRVVERHQIWRMFTCMWLHAGLFHVFANMLSLLFVGIRLEQEFGFVRVGLVYVSSGFGGSLLSSLFVRTTISVGASGALFGLLGAMLSELLTNWTIYENKCAALTSLVLIIIINLAVGILPHVDNFAHLGGFVTGFFLGFIVLIRPQFGWVNQKNAPPGYLSGTAKSKYKAYQYICLILALILVVAGFVISMIMLLRGVDGNDHCSWCHYLSCIPTPLWSCEPARCSSSQFQNNVNMTCLVNHKSGFYTLQNPNSTAELQKLCTQLCH</sequence>
<evidence type="ECO:0000313" key="13">
    <source>
        <dbReference type="Proteomes" id="UP001630127"/>
    </source>
</evidence>
<evidence type="ECO:0000259" key="11">
    <source>
        <dbReference type="Pfam" id="PF01694"/>
    </source>
</evidence>
<feature type="transmembrane region" description="Helical" evidence="9">
    <location>
        <begin position="246"/>
        <end position="265"/>
    </location>
</feature>
<comment type="function">
    <text evidence="9">Serine protease involved in intramembrane proteolysis.</text>
</comment>
<dbReference type="InterPro" id="IPR035952">
    <property type="entry name" value="Rhomboid-like_sf"/>
</dbReference>
<comment type="similarity">
    <text evidence="3 9">Belongs to the peptidase S54 family.</text>
</comment>
<evidence type="ECO:0000256" key="2">
    <source>
        <dbReference type="ARBA" id="ARBA00004141"/>
    </source>
</evidence>
<dbReference type="SUPFAM" id="SSF144091">
    <property type="entry name" value="Rhomboid-like"/>
    <property type="match status" value="1"/>
</dbReference>
<evidence type="ECO:0000256" key="5">
    <source>
        <dbReference type="ARBA" id="ARBA00022801"/>
    </source>
</evidence>
<dbReference type="GO" id="GO:0006508">
    <property type="term" value="P:proteolysis"/>
    <property type="evidence" value="ECO:0007669"/>
    <property type="project" value="UniProtKB-KW"/>
</dbReference>
<dbReference type="EC" id="3.4.21.105" evidence="9"/>
<dbReference type="AlphaFoldDB" id="A0ABD2ZGM6"/>
<comment type="caution">
    <text evidence="9">Lacks conserved residue(s) required for the propagation of feature annotation.</text>
</comment>
<feature type="transmembrane region" description="Helical" evidence="9">
    <location>
        <begin position="319"/>
        <end position="341"/>
    </location>
</feature>
<evidence type="ECO:0000256" key="8">
    <source>
        <dbReference type="ARBA" id="ARBA00023136"/>
    </source>
</evidence>
<reference evidence="12 13" key="1">
    <citation type="submission" date="2024-11" db="EMBL/GenBank/DDBJ databases">
        <title>A near-complete genome assembly of Cinchona calisaya.</title>
        <authorList>
            <person name="Lian D.C."/>
            <person name="Zhao X.W."/>
            <person name="Wei L."/>
        </authorList>
    </citation>
    <scope>NUCLEOTIDE SEQUENCE [LARGE SCALE GENOMIC DNA]</scope>
    <source>
        <tissue evidence="12">Nenye</tissue>
    </source>
</reference>
<evidence type="ECO:0000256" key="4">
    <source>
        <dbReference type="ARBA" id="ARBA00022692"/>
    </source>
</evidence>
<name>A0ABD2ZGM6_9GENT</name>
<dbReference type="Proteomes" id="UP001630127">
    <property type="component" value="Unassembled WGS sequence"/>
</dbReference>
<feature type="region of interest" description="Disordered" evidence="10">
    <location>
        <begin position="1"/>
        <end position="69"/>
    </location>
</feature>
<feature type="transmembrane region" description="Helical" evidence="9">
    <location>
        <begin position="218"/>
        <end position="239"/>
    </location>
</feature>
<dbReference type="PANTHER" id="PTHR22936:SF107">
    <property type="entry name" value="RHOMBOID-LIKE PROTEIN 1"/>
    <property type="match status" value="1"/>
</dbReference>
<feature type="transmembrane region" description="Helical" evidence="9">
    <location>
        <begin position="78"/>
        <end position="99"/>
    </location>
</feature>
<evidence type="ECO:0000313" key="12">
    <source>
        <dbReference type="EMBL" id="KAL3518183.1"/>
    </source>
</evidence>
<gene>
    <name evidence="12" type="ORF">ACH5RR_020772</name>
</gene>
<keyword evidence="6 9" id="KW-0720">Serine protease</keyword>
<dbReference type="GO" id="GO:0016020">
    <property type="term" value="C:membrane"/>
    <property type="evidence" value="ECO:0007669"/>
    <property type="project" value="UniProtKB-SubCell"/>
</dbReference>
<evidence type="ECO:0000256" key="3">
    <source>
        <dbReference type="ARBA" id="ARBA00009045"/>
    </source>
</evidence>
<keyword evidence="13" id="KW-1185">Reference proteome</keyword>
<keyword evidence="9" id="KW-0645">Protease</keyword>
<evidence type="ECO:0000256" key="9">
    <source>
        <dbReference type="RuleBase" id="RU362115"/>
    </source>
</evidence>
<dbReference type="EMBL" id="JBJUIK010000009">
    <property type="protein sequence ID" value="KAL3518183.1"/>
    <property type="molecule type" value="Genomic_DNA"/>
</dbReference>
<evidence type="ECO:0000256" key="1">
    <source>
        <dbReference type="ARBA" id="ARBA00000156"/>
    </source>
</evidence>
<evidence type="ECO:0000256" key="10">
    <source>
        <dbReference type="SAM" id="MobiDB-lite"/>
    </source>
</evidence>
<organism evidence="12 13">
    <name type="scientific">Cinchona calisaya</name>
    <dbReference type="NCBI Taxonomy" id="153742"/>
    <lineage>
        <taxon>Eukaryota</taxon>
        <taxon>Viridiplantae</taxon>
        <taxon>Streptophyta</taxon>
        <taxon>Embryophyta</taxon>
        <taxon>Tracheophyta</taxon>
        <taxon>Spermatophyta</taxon>
        <taxon>Magnoliopsida</taxon>
        <taxon>eudicotyledons</taxon>
        <taxon>Gunneridae</taxon>
        <taxon>Pentapetalae</taxon>
        <taxon>asterids</taxon>
        <taxon>lamiids</taxon>
        <taxon>Gentianales</taxon>
        <taxon>Rubiaceae</taxon>
        <taxon>Cinchonoideae</taxon>
        <taxon>Cinchoneae</taxon>
        <taxon>Cinchona</taxon>
    </lineage>
</organism>
<keyword evidence="5 9" id="KW-0378">Hydrolase</keyword>
<dbReference type="GO" id="GO:0008236">
    <property type="term" value="F:serine-type peptidase activity"/>
    <property type="evidence" value="ECO:0007669"/>
    <property type="project" value="UniProtKB-KW"/>
</dbReference>
<comment type="catalytic activity">
    <reaction evidence="1 9">
        <text>Cleaves type-1 transmembrane domains using a catalytic dyad composed of serine and histidine that are contributed by different transmembrane domains.</text>
        <dbReference type="EC" id="3.4.21.105"/>
    </reaction>
</comment>
<dbReference type="Gene3D" id="1.20.1540.10">
    <property type="entry name" value="Rhomboid-like"/>
    <property type="match status" value="1"/>
</dbReference>
<feature type="domain" description="Peptidase S54 rhomboid" evidence="11">
    <location>
        <begin position="152"/>
        <end position="288"/>
    </location>
</feature>
<keyword evidence="7 9" id="KW-1133">Transmembrane helix</keyword>
<comment type="caution">
    <text evidence="12">The sequence shown here is derived from an EMBL/GenBank/DDBJ whole genome shotgun (WGS) entry which is preliminary data.</text>
</comment>
<comment type="subcellular location">
    <subcellularLocation>
        <location evidence="2 9">Membrane</location>
        <topology evidence="2 9">Multi-pass membrane protein</topology>
    </subcellularLocation>
</comment>
<accession>A0ABD2ZGM6</accession>
<dbReference type="InterPro" id="IPR002610">
    <property type="entry name" value="Peptidase_S54_rhomboid-like"/>
</dbReference>
<dbReference type="InterPro" id="IPR022764">
    <property type="entry name" value="Peptidase_S54_rhomboid_dom"/>
</dbReference>
<dbReference type="Pfam" id="PF01694">
    <property type="entry name" value="Rhomboid"/>
    <property type="match status" value="1"/>
</dbReference>
<keyword evidence="8 9" id="KW-0472">Membrane</keyword>
<feature type="transmembrane region" description="Helical" evidence="9">
    <location>
        <begin position="271"/>
        <end position="289"/>
    </location>
</feature>
<evidence type="ECO:0000256" key="7">
    <source>
        <dbReference type="ARBA" id="ARBA00022989"/>
    </source>
</evidence>
<dbReference type="GO" id="GO:0005794">
    <property type="term" value="C:Golgi apparatus"/>
    <property type="evidence" value="ECO:0007669"/>
    <property type="project" value="UniProtKB-ARBA"/>
</dbReference>
<proteinExistence type="inferred from homology"/>
<dbReference type="FunFam" id="1.20.1540.10:FF:000019">
    <property type="entry name" value="RHOMBOID-like protein"/>
    <property type="match status" value="1"/>
</dbReference>
<feature type="transmembrane region" description="Helical" evidence="9">
    <location>
        <begin position="161"/>
        <end position="182"/>
    </location>
</feature>
<protein>
    <recommendedName>
        <fullName evidence="9">RHOMBOID-like protein</fullName>
        <ecNumber evidence="9">3.4.21.105</ecNumber>
    </recommendedName>
</protein>
<dbReference type="PANTHER" id="PTHR22936">
    <property type="entry name" value="RHOMBOID-RELATED"/>
    <property type="match status" value="1"/>
</dbReference>
<keyword evidence="4 9" id="KW-0812">Transmembrane</keyword>